<dbReference type="PANTHER" id="PTHR28083:SF1">
    <property type="entry name" value="GOOD FOR FULL DBP5 ACTIVITY PROTEIN 2"/>
    <property type="match status" value="1"/>
</dbReference>
<dbReference type="Proteomes" id="UP000596902">
    <property type="component" value="Unassembled WGS sequence"/>
</dbReference>
<protein>
    <recommendedName>
        <fullName evidence="1">F-box domain-containing protein</fullName>
    </recommendedName>
</protein>
<dbReference type="PANTHER" id="PTHR28083">
    <property type="entry name" value="GOOD FOR FULL DBP5 ACTIVITY PROTEIN 2"/>
    <property type="match status" value="1"/>
</dbReference>
<evidence type="ECO:0000313" key="2">
    <source>
        <dbReference type="EMBL" id="KAF7679934.1"/>
    </source>
</evidence>
<gene>
    <name evidence="2" type="ORF">GT037_001585</name>
</gene>
<dbReference type="InterPro" id="IPR012337">
    <property type="entry name" value="RNaseH-like_sf"/>
</dbReference>
<dbReference type="AlphaFoldDB" id="A0A8H7B964"/>
<feature type="domain" description="F-box" evidence="1">
    <location>
        <begin position="326"/>
        <end position="375"/>
    </location>
</feature>
<dbReference type="RefSeq" id="XP_038789924.1">
    <property type="nucleotide sequence ID" value="XM_038926632.1"/>
</dbReference>
<dbReference type="PROSITE" id="PS50181">
    <property type="entry name" value="FBOX"/>
    <property type="match status" value="1"/>
</dbReference>
<dbReference type="GO" id="GO:0003676">
    <property type="term" value="F:nucleic acid binding"/>
    <property type="evidence" value="ECO:0007669"/>
    <property type="project" value="InterPro"/>
</dbReference>
<name>A0A8H7B964_9PLEO</name>
<evidence type="ECO:0000259" key="1">
    <source>
        <dbReference type="PROSITE" id="PS50181"/>
    </source>
</evidence>
<sequence length="730" mass="82561">MALTMIQQSSRFDSNQHYNTINHSHHLCPPTMLASASLRDFPPLPSLRPIDSGASISTSIWSPKLHDIHQTSYLEGKNNVPSMSQQISPKRLESHIETQLYQGLTQSAILQHWMKRPGSEIPLGSAAAVAALQDAVIVSLDAEWYEHDDNFITELGASVLDPRFISQPVSSSAWDILSSMENHHVRIKPHAHLINKDLCKGYPEAFQFGWTTFVHVDEARAMLQDIFTRRDEFSNLRPVIFVGHAIDNDYEIIKSRFGLDLQQLGTIVATIDTQVLAVEHGLIEPSRKMRLSNLLAKYNIEEPYLHNAGNGIVCTMIAAFLMHNLSMSILQMPTELVEAVVQYMCDPDLLEFRSTCRFADSNTLRAVGCRFFSTLRTTLIDSDIDRLETISQTGRLARYVKNTQIKDDGANIREHFRRAIPPPEEGMPKGWKLREQKIRKMRRACRSWPREKTAILDSDMMAIGKIQTILQENRFILDALIIRGVYESFGADKEATIALALEIVSTVNLGITSLRIENVGAWVTKVTFRFDQKNQDQRAGLSILREANVEMDNGPASIYLLNQLLYHAPVLEDLRLANLDARGRCAIVPFDTYLKRGVPLVKLKRLRLSRWSCPASFVQEILYNSRHTLQEMELVSILLNHGTEWAWNKLLLYIGKGFPTLSYFKLSTLKHMGRSLLDFSDIPEMLKATCEGEIGVSSLYHEHVEFRGSDASHALQIVTSHLKTSGYAIA</sequence>
<dbReference type="EMBL" id="JAAABM010000002">
    <property type="protein sequence ID" value="KAF7679934.1"/>
    <property type="molecule type" value="Genomic_DNA"/>
</dbReference>
<dbReference type="InterPro" id="IPR036397">
    <property type="entry name" value="RNaseH_sf"/>
</dbReference>
<dbReference type="InterPro" id="IPR001810">
    <property type="entry name" value="F-box_dom"/>
</dbReference>
<dbReference type="SUPFAM" id="SSF53098">
    <property type="entry name" value="Ribonuclease H-like"/>
    <property type="match status" value="1"/>
</dbReference>
<accession>A0A8H7B964</accession>
<dbReference type="InterPro" id="IPR048519">
    <property type="entry name" value="Gfd2/YDR514C-like_C"/>
</dbReference>
<dbReference type="InterPro" id="IPR040151">
    <property type="entry name" value="Gfd2/YDR514C-like"/>
</dbReference>
<proteinExistence type="predicted"/>
<reference evidence="2" key="2">
    <citation type="submission" date="2020-08" db="EMBL/GenBank/DDBJ databases">
        <title>Draft Genome Sequence of Cumin Blight Pathogen Alternaria burnsii.</title>
        <authorList>
            <person name="Feng Z."/>
        </authorList>
    </citation>
    <scope>NUCLEOTIDE SEQUENCE</scope>
    <source>
        <strain evidence="2">CBS107.38</strain>
    </source>
</reference>
<comment type="caution">
    <text evidence="2">The sequence shown here is derived from an EMBL/GenBank/DDBJ whole genome shotgun (WGS) entry which is preliminary data.</text>
</comment>
<dbReference type="GeneID" id="62199810"/>
<keyword evidence="3" id="KW-1185">Reference proteome</keyword>
<organism evidence="2 3">
    <name type="scientific">Alternaria burnsii</name>
    <dbReference type="NCBI Taxonomy" id="1187904"/>
    <lineage>
        <taxon>Eukaryota</taxon>
        <taxon>Fungi</taxon>
        <taxon>Dikarya</taxon>
        <taxon>Ascomycota</taxon>
        <taxon>Pezizomycotina</taxon>
        <taxon>Dothideomycetes</taxon>
        <taxon>Pleosporomycetidae</taxon>
        <taxon>Pleosporales</taxon>
        <taxon>Pleosporineae</taxon>
        <taxon>Pleosporaceae</taxon>
        <taxon>Alternaria</taxon>
        <taxon>Alternaria sect. Alternaria</taxon>
    </lineage>
</organism>
<dbReference type="Pfam" id="PF21762">
    <property type="entry name" value="DEDDh_C"/>
    <property type="match status" value="1"/>
</dbReference>
<dbReference type="Gene3D" id="3.30.420.10">
    <property type="entry name" value="Ribonuclease H-like superfamily/Ribonuclease H"/>
    <property type="match status" value="1"/>
</dbReference>
<evidence type="ECO:0000313" key="3">
    <source>
        <dbReference type="Proteomes" id="UP000596902"/>
    </source>
</evidence>
<dbReference type="GO" id="GO:0005634">
    <property type="term" value="C:nucleus"/>
    <property type="evidence" value="ECO:0007669"/>
    <property type="project" value="TreeGrafter"/>
</dbReference>
<reference evidence="2" key="1">
    <citation type="submission" date="2020-01" db="EMBL/GenBank/DDBJ databases">
        <authorList>
            <person name="Feng Z.H.Z."/>
        </authorList>
    </citation>
    <scope>NUCLEOTIDE SEQUENCE</scope>
    <source>
        <strain evidence="2">CBS107.38</strain>
    </source>
</reference>